<organism evidence="6 7">
    <name type="scientific">Eubacterium limosum</name>
    <dbReference type="NCBI Taxonomy" id="1736"/>
    <lineage>
        <taxon>Bacteria</taxon>
        <taxon>Bacillati</taxon>
        <taxon>Bacillota</taxon>
        <taxon>Clostridia</taxon>
        <taxon>Eubacteriales</taxon>
        <taxon>Eubacteriaceae</taxon>
        <taxon>Eubacterium</taxon>
    </lineage>
</organism>
<dbReference type="RefSeq" id="WP_038351758.1">
    <property type="nucleotide sequence ID" value="NZ_CP019962.1"/>
</dbReference>
<evidence type="ECO:0000256" key="1">
    <source>
        <dbReference type="ARBA" id="ARBA00022898"/>
    </source>
</evidence>
<evidence type="ECO:0000256" key="3">
    <source>
        <dbReference type="PIRSR" id="PIRSR000390-1"/>
    </source>
</evidence>
<dbReference type="Gene3D" id="3.90.1150.10">
    <property type="entry name" value="Aspartate Aminotransferase, domain 1"/>
    <property type="match status" value="1"/>
</dbReference>
<dbReference type="PANTHER" id="PTHR30244">
    <property type="entry name" value="TRANSAMINASE"/>
    <property type="match status" value="1"/>
</dbReference>
<evidence type="ECO:0000256" key="4">
    <source>
        <dbReference type="PIRSR" id="PIRSR000390-2"/>
    </source>
</evidence>
<dbReference type="Proteomes" id="UP000192391">
    <property type="component" value="Chromosome"/>
</dbReference>
<dbReference type="Gene3D" id="3.40.640.10">
    <property type="entry name" value="Type I PLP-dependent aspartate aminotransferase-like (Major domain)"/>
    <property type="match status" value="1"/>
</dbReference>
<dbReference type="GO" id="GO:0008483">
    <property type="term" value="F:transaminase activity"/>
    <property type="evidence" value="ECO:0007669"/>
    <property type="project" value="UniProtKB-KW"/>
</dbReference>
<dbReference type="KEGG" id="elim:B2M23_19435"/>
<comment type="similarity">
    <text evidence="2 5">Belongs to the DegT/DnrJ/EryC1 family.</text>
</comment>
<keyword evidence="1 4" id="KW-0663">Pyridoxal phosphate</keyword>
<reference evidence="7" key="1">
    <citation type="journal article" date="2017" name="Sci. Rep.">
        <title>Determination of the Genome and Primary Transcriptome of Syngas Fermenting Eubacterium limosum ATCC 8486.</title>
        <authorList>
            <person name="Song Y."/>
            <person name="Shin J."/>
            <person name="Jeong Y."/>
            <person name="Jin S."/>
            <person name="Lee J.K."/>
            <person name="Kim D.R."/>
            <person name="Kim S.C."/>
            <person name="Cho S."/>
            <person name="Cho B.K."/>
        </authorList>
    </citation>
    <scope>NUCLEOTIDE SEQUENCE [LARGE SCALE GENOMIC DNA]</scope>
    <source>
        <strain evidence="7">ATCC 8486</strain>
    </source>
</reference>
<keyword evidence="6" id="KW-0808">Transferase</keyword>
<protein>
    <submittedName>
        <fullName evidence="6">Aminotransferase</fullName>
    </submittedName>
</protein>
<evidence type="ECO:0000313" key="7">
    <source>
        <dbReference type="Proteomes" id="UP000192391"/>
    </source>
</evidence>
<evidence type="ECO:0000313" key="6">
    <source>
        <dbReference type="EMBL" id="ARD68043.1"/>
    </source>
</evidence>
<sequence length="364" mass="41231">MNIPFSTFTPMHNEIKADMQACFERVYDKSWFIDGEECRQFEKEFAEYCEAEYCVGCGNGLEGLYLLLRAFDIGDGDEVIVPSNTFIATALAVSYTGATPVFVEPDIKTYNINPAEIEKAITERTKAIIAVHLYGQCADMDPILEIAGKYQLKVIEDAAQCHGATYRGKKAGSLGDAASFSFYPGKNLGCLGDGGCITTNNPQIAEKARAIGNYGSARKYHHIYKGINSRLDELQAGFLRIKLRELDRWTKARQQICERYLNEIKNDQIILPEVNEKNTHVWHIFPVRTKKRDVLQNYLKERGIGTVIHYPVAMHLQDAYKDLGHEQGDFPIAEKIAREELSLPLYYGIKNDMVNYIIQRVNSF</sequence>
<dbReference type="InterPro" id="IPR000653">
    <property type="entry name" value="DegT/StrS_aminotransferase"/>
</dbReference>
<dbReference type="PANTHER" id="PTHR30244:SF36">
    <property type="entry name" value="3-OXO-GLUCOSE-6-PHOSPHATE:GLUTAMATE AMINOTRANSFERASE"/>
    <property type="match status" value="1"/>
</dbReference>
<keyword evidence="6" id="KW-0032">Aminotransferase</keyword>
<dbReference type="EMBL" id="CP019962">
    <property type="protein sequence ID" value="ARD68043.1"/>
    <property type="molecule type" value="Genomic_DNA"/>
</dbReference>
<feature type="active site" description="Proton acceptor" evidence="3">
    <location>
        <position position="186"/>
    </location>
</feature>
<dbReference type="SUPFAM" id="SSF53383">
    <property type="entry name" value="PLP-dependent transferases"/>
    <property type="match status" value="1"/>
</dbReference>
<dbReference type="FunFam" id="3.40.640.10:FF:000089">
    <property type="entry name" value="Aminotransferase, DegT/DnrJ/EryC1/StrS family"/>
    <property type="match status" value="1"/>
</dbReference>
<dbReference type="AlphaFoldDB" id="A0AAC9QZV6"/>
<name>A0AAC9QZV6_EUBLI</name>
<evidence type="ECO:0000256" key="2">
    <source>
        <dbReference type="ARBA" id="ARBA00037999"/>
    </source>
</evidence>
<dbReference type="GO" id="GO:0000271">
    <property type="term" value="P:polysaccharide biosynthetic process"/>
    <property type="evidence" value="ECO:0007669"/>
    <property type="project" value="TreeGrafter"/>
</dbReference>
<dbReference type="InterPro" id="IPR015421">
    <property type="entry name" value="PyrdxlP-dep_Trfase_major"/>
</dbReference>
<feature type="modified residue" description="N6-(pyridoxal phosphate)lysine" evidence="4">
    <location>
        <position position="186"/>
    </location>
</feature>
<evidence type="ECO:0000256" key="5">
    <source>
        <dbReference type="RuleBase" id="RU004508"/>
    </source>
</evidence>
<dbReference type="CDD" id="cd00616">
    <property type="entry name" value="AHBA_syn"/>
    <property type="match status" value="1"/>
</dbReference>
<proteinExistence type="inferred from homology"/>
<dbReference type="InterPro" id="IPR015422">
    <property type="entry name" value="PyrdxlP-dep_Trfase_small"/>
</dbReference>
<gene>
    <name evidence="6" type="ORF">B2M23_19435</name>
</gene>
<dbReference type="GO" id="GO:0030170">
    <property type="term" value="F:pyridoxal phosphate binding"/>
    <property type="evidence" value="ECO:0007669"/>
    <property type="project" value="UniProtKB-ARBA"/>
</dbReference>
<dbReference type="PIRSF" id="PIRSF000390">
    <property type="entry name" value="PLP_StrS"/>
    <property type="match status" value="1"/>
</dbReference>
<accession>A0AAC9QZV6</accession>
<dbReference type="Pfam" id="PF01041">
    <property type="entry name" value="DegT_DnrJ_EryC1"/>
    <property type="match status" value="1"/>
</dbReference>
<dbReference type="InterPro" id="IPR015424">
    <property type="entry name" value="PyrdxlP-dep_Trfase"/>
</dbReference>